<dbReference type="InterPro" id="IPR036876">
    <property type="entry name" value="UVR_dom_sf"/>
</dbReference>
<keyword evidence="2" id="KW-0267">Excision nuclease</keyword>
<feature type="non-terminal residue" evidence="6">
    <location>
        <position position="78"/>
    </location>
</feature>
<feature type="compositionally biased region" description="Basic and acidic residues" evidence="4">
    <location>
        <begin position="19"/>
        <end position="29"/>
    </location>
</feature>
<evidence type="ECO:0000313" key="6">
    <source>
        <dbReference type="EMBL" id="EGH18336.1"/>
    </source>
</evidence>
<feature type="domain" description="UVR" evidence="5">
    <location>
        <begin position="37"/>
        <end position="72"/>
    </location>
</feature>
<dbReference type="InterPro" id="IPR001943">
    <property type="entry name" value="UVR_dom"/>
</dbReference>
<keyword evidence="3" id="KW-0742">SOS response</keyword>
<dbReference type="PROSITE" id="PS50151">
    <property type="entry name" value="UVR"/>
    <property type="match status" value="1"/>
</dbReference>
<keyword evidence="1" id="KW-0228">DNA excision</keyword>
<dbReference type="Gene3D" id="4.10.860.10">
    <property type="entry name" value="UVR domain"/>
    <property type="match status" value="1"/>
</dbReference>
<evidence type="ECO:0000259" key="5">
    <source>
        <dbReference type="PROSITE" id="PS50151"/>
    </source>
</evidence>
<gene>
    <name evidence="6" type="ORF">Pgy4_35823</name>
</gene>
<dbReference type="Proteomes" id="UP000005466">
    <property type="component" value="Unassembled WGS sequence"/>
</dbReference>
<organism evidence="6 7">
    <name type="scientific">Pseudomonas savastanoi pv. glycinea str. race 4</name>
    <dbReference type="NCBI Taxonomy" id="875330"/>
    <lineage>
        <taxon>Bacteria</taxon>
        <taxon>Pseudomonadati</taxon>
        <taxon>Pseudomonadota</taxon>
        <taxon>Gammaproteobacteria</taxon>
        <taxon>Pseudomonadales</taxon>
        <taxon>Pseudomonadaceae</taxon>
        <taxon>Pseudomonas</taxon>
    </lineage>
</organism>
<comment type="caution">
    <text evidence="6">The sequence shown here is derived from an EMBL/GenBank/DDBJ whole genome shotgun (WGS) entry which is preliminary data.</text>
</comment>
<feature type="non-terminal residue" evidence="6">
    <location>
        <position position="1"/>
    </location>
</feature>
<sequence>EGATVPGSRSKKRKGMAKAAEENARYENELRSPSEINKRIRQLEEKMYQLARDLEFEAAAQMRDEIGKLRERLLAVFG</sequence>
<dbReference type="Pfam" id="PF02151">
    <property type="entry name" value="UVR"/>
    <property type="match status" value="1"/>
</dbReference>
<evidence type="ECO:0000256" key="3">
    <source>
        <dbReference type="ARBA" id="ARBA00023236"/>
    </source>
</evidence>
<keyword evidence="2" id="KW-0234">DNA repair</keyword>
<dbReference type="EMBL" id="ADWY01002608">
    <property type="protein sequence ID" value="EGH18336.1"/>
    <property type="molecule type" value="Genomic_DNA"/>
</dbReference>
<evidence type="ECO:0000256" key="1">
    <source>
        <dbReference type="ARBA" id="ARBA00022769"/>
    </source>
</evidence>
<evidence type="ECO:0000313" key="7">
    <source>
        <dbReference type="Proteomes" id="UP000005466"/>
    </source>
</evidence>
<accession>F3CGE4</accession>
<dbReference type="GO" id="GO:0009432">
    <property type="term" value="P:SOS response"/>
    <property type="evidence" value="ECO:0007669"/>
    <property type="project" value="UniProtKB-KW"/>
</dbReference>
<feature type="region of interest" description="Disordered" evidence="4">
    <location>
        <begin position="1"/>
        <end position="29"/>
    </location>
</feature>
<dbReference type="SUPFAM" id="SSF46600">
    <property type="entry name" value="C-terminal UvrC-binding domain of UvrB"/>
    <property type="match status" value="1"/>
</dbReference>
<name>F3CGE4_PSESG</name>
<protein>
    <submittedName>
        <fullName evidence="6">Excinuclease ABC subunit B</fullName>
    </submittedName>
</protein>
<evidence type="ECO:0000256" key="2">
    <source>
        <dbReference type="ARBA" id="ARBA00022881"/>
    </source>
</evidence>
<dbReference type="GO" id="GO:0006281">
    <property type="term" value="P:DNA repair"/>
    <property type="evidence" value="ECO:0007669"/>
    <property type="project" value="UniProtKB-KW"/>
</dbReference>
<dbReference type="HOGENOM" id="CLU_2627840_0_0_6"/>
<dbReference type="GO" id="GO:0004518">
    <property type="term" value="F:nuclease activity"/>
    <property type="evidence" value="ECO:0007669"/>
    <property type="project" value="UniProtKB-KW"/>
</dbReference>
<evidence type="ECO:0000256" key="4">
    <source>
        <dbReference type="SAM" id="MobiDB-lite"/>
    </source>
</evidence>
<keyword evidence="3" id="KW-0227">DNA damage</keyword>
<proteinExistence type="predicted"/>
<reference evidence="6 7" key="1">
    <citation type="journal article" date="2011" name="PLoS Pathog.">
        <title>Dynamic evolution of pathogenicity revealed by sequencing and comparative genomics of 19 Pseudomonas syringae isolates.</title>
        <authorList>
            <person name="Baltrus D.A."/>
            <person name="Nishimura M.T."/>
            <person name="Romanchuk A."/>
            <person name="Chang J.H."/>
            <person name="Mukhtar M.S."/>
            <person name="Cherkis K."/>
            <person name="Roach J."/>
            <person name="Grant S.R."/>
            <person name="Jones C.D."/>
            <person name="Dangl J.L."/>
        </authorList>
    </citation>
    <scope>NUCLEOTIDE SEQUENCE [LARGE SCALE GENOMIC DNA]</scope>
    <source>
        <strain evidence="7">race 4</strain>
    </source>
</reference>
<dbReference type="AlphaFoldDB" id="F3CGE4"/>